<evidence type="ECO:0000256" key="1">
    <source>
        <dbReference type="SAM" id="MobiDB-lite"/>
    </source>
</evidence>
<dbReference type="EMBL" id="JAABOA010002810">
    <property type="protein sequence ID" value="KAF9579376.1"/>
    <property type="molecule type" value="Genomic_DNA"/>
</dbReference>
<organism evidence="2 3">
    <name type="scientific">Lunasporangiospora selenospora</name>
    <dbReference type="NCBI Taxonomy" id="979761"/>
    <lineage>
        <taxon>Eukaryota</taxon>
        <taxon>Fungi</taxon>
        <taxon>Fungi incertae sedis</taxon>
        <taxon>Mucoromycota</taxon>
        <taxon>Mortierellomycotina</taxon>
        <taxon>Mortierellomycetes</taxon>
        <taxon>Mortierellales</taxon>
        <taxon>Mortierellaceae</taxon>
        <taxon>Lunasporangiospora</taxon>
    </lineage>
</organism>
<feature type="compositionally biased region" description="Acidic residues" evidence="1">
    <location>
        <begin position="68"/>
        <end position="89"/>
    </location>
</feature>
<reference evidence="2" key="1">
    <citation type="journal article" date="2020" name="Fungal Divers.">
        <title>Resolving the Mortierellaceae phylogeny through synthesis of multi-gene phylogenetics and phylogenomics.</title>
        <authorList>
            <person name="Vandepol N."/>
            <person name="Liber J."/>
            <person name="Desiro A."/>
            <person name="Na H."/>
            <person name="Kennedy M."/>
            <person name="Barry K."/>
            <person name="Grigoriev I.V."/>
            <person name="Miller A.N."/>
            <person name="O'Donnell K."/>
            <person name="Stajich J.E."/>
            <person name="Bonito G."/>
        </authorList>
    </citation>
    <scope>NUCLEOTIDE SEQUENCE</scope>
    <source>
        <strain evidence="2">KOD1015</strain>
    </source>
</reference>
<sequence>MDESMGFQSRRPSLEDTAMLIEHRSIESETRVIVDRVGLTERRGSASYGSNTSDGDSSDYTDQGGDNREDEDEDEDEDQDEEGESEKDEDSSHGLNNGSGSLVGSASFLGSTTPHHGLGFGYGPLLSRLAPLSLCSPTHATARPPTPHHQQHHPHHALSMQHHPLRQLYHQHTQKQLLFPNRHSLSSATGVPEKAAETGCPTLRSTSAVLPWVTRHPNGHFLHGRHPIHNRARLLGLVQSEATLSLDSQTASGIGGGIHGQGGPTV</sequence>
<evidence type="ECO:0000313" key="3">
    <source>
        <dbReference type="Proteomes" id="UP000780801"/>
    </source>
</evidence>
<feature type="compositionally biased region" description="Polar residues" evidence="1">
    <location>
        <begin position="1"/>
        <end position="11"/>
    </location>
</feature>
<feature type="region of interest" description="Disordered" evidence="1">
    <location>
        <begin position="1"/>
        <end position="100"/>
    </location>
</feature>
<dbReference type="Proteomes" id="UP000780801">
    <property type="component" value="Unassembled WGS sequence"/>
</dbReference>
<protein>
    <submittedName>
        <fullName evidence="2">Uncharacterized protein</fullName>
    </submittedName>
</protein>
<proteinExistence type="predicted"/>
<feature type="non-terminal residue" evidence="2">
    <location>
        <position position="266"/>
    </location>
</feature>
<feature type="compositionally biased region" description="Basic and acidic residues" evidence="1">
    <location>
        <begin position="21"/>
        <end position="44"/>
    </location>
</feature>
<accession>A0A9P6FQK1</accession>
<dbReference type="AlphaFoldDB" id="A0A9P6FQK1"/>
<name>A0A9P6FQK1_9FUNG</name>
<gene>
    <name evidence="2" type="ORF">BGW38_004394</name>
</gene>
<feature type="region of interest" description="Disordered" evidence="1">
    <location>
        <begin position="137"/>
        <end position="158"/>
    </location>
</feature>
<keyword evidence="3" id="KW-1185">Reference proteome</keyword>
<comment type="caution">
    <text evidence="2">The sequence shown here is derived from an EMBL/GenBank/DDBJ whole genome shotgun (WGS) entry which is preliminary data.</text>
</comment>
<feature type="compositionally biased region" description="Polar residues" evidence="1">
    <location>
        <begin position="47"/>
        <end position="61"/>
    </location>
</feature>
<evidence type="ECO:0000313" key="2">
    <source>
        <dbReference type="EMBL" id="KAF9579376.1"/>
    </source>
</evidence>